<dbReference type="OrthoDB" id="2438020at2759"/>
<dbReference type="Pfam" id="PF00805">
    <property type="entry name" value="Pentapeptide"/>
    <property type="match status" value="1"/>
</dbReference>
<protein>
    <recommendedName>
        <fullName evidence="3">Pentapeptide repeat-containing protein</fullName>
    </recommendedName>
</protein>
<evidence type="ECO:0000313" key="2">
    <source>
        <dbReference type="Proteomes" id="UP000823405"/>
    </source>
</evidence>
<dbReference type="InterPro" id="IPR001646">
    <property type="entry name" value="5peptide_repeat"/>
</dbReference>
<evidence type="ECO:0000313" key="1">
    <source>
        <dbReference type="EMBL" id="KAG0294421.1"/>
    </source>
</evidence>
<reference evidence="1" key="1">
    <citation type="journal article" date="2020" name="Fungal Divers.">
        <title>Resolving the Mortierellaceae phylogeny through synthesis of multi-gene phylogenetics and phylogenomics.</title>
        <authorList>
            <person name="Vandepol N."/>
            <person name="Liber J."/>
            <person name="Desiro A."/>
            <person name="Na H."/>
            <person name="Kennedy M."/>
            <person name="Barry K."/>
            <person name="Grigoriev I.V."/>
            <person name="Miller A.N."/>
            <person name="O'Donnell K."/>
            <person name="Stajich J.E."/>
            <person name="Bonito G."/>
        </authorList>
    </citation>
    <scope>NUCLEOTIDE SEQUENCE</scope>
    <source>
        <strain evidence="1">NVP60</strain>
    </source>
</reference>
<proteinExistence type="predicted"/>
<dbReference type="AlphaFoldDB" id="A0A9P6QUY4"/>
<name>A0A9P6QUY4_9FUNG</name>
<dbReference type="SUPFAM" id="SSF141571">
    <property type="entry name" value="Pentapeptide repeat-like"/>
    <property type="match status" value="1"/>
</dbReference>
<evidence type="ECO:0008006" key="3">
    <source>
        <dbReference type="Google" id="ProtNLM"/>
    </source>
</evidence>
<gene>
    <name evidence="1" type="ORF">BGZ97_005091</name>
</gene>
<keyword evidence="2" id="KW-1185">Reference proteome</keyword>
<dbReference type="EMBL" id="JAAAIN010002328">
    <property type="protein sequence ID" value="KAG0294421.1"/>
    <property type="molecule type" value="Genomic_DNA"/>
</dbReference>
<accession>A0A9P6QUY4</accession>
<dbReference type="Gene3D" id="2.160.20.80">
    <property type="entry name" value="E3 ubiquitin-protein ligase SopA"/>
    <property type="match status" value="1"/>
</dbReference>
<sequence>MDLVRNPFLLSLTLEALPTFTKGEQNLSTILASRVQLYNIFAIHWLSVNKRRLESNTLSTDDRVVFDQLLDARFILMGIDYSTRLATAIFEKQDANSVVQYHLQDGQSWHAEFFGPDPVVQLLRDSAPLTRMGSLYRLLHRPMQEYFFSCAVSDPCCSMGYDEFAPHLFSNPSGGRLLELDCPLFASNFLTEPAIIQLLSERVLQSPAFKMQLLHVIEEPKVKLTTAVAAANAITILVRAGVAFHGQDLRGIRTPGADISDGLFDSAQLQGANLTNVNLGYSWLRQADLCGARKDGIQFGEAPYLAPGGGVFRAPTRLTD</sequence>
<dbReference type="Proteomes" id="UP000823405">
    <property type="component" value="Unassembled WGS sequence"/>
</dbReference>
<comment type="caution">
    <text evidence="1">The sequence shown here is derived from an EMBL/GenBank/DDBJ whole genome shotgun (WGS) entry which is preliminary data.</text>
</comment>
<organism evidence="1 2">
    <name type="scientific">Linnemannia gamsii</name>
    <dbReference type="NCBI Taxonomy" id="64522"/>
    <lineage>
        <taxon>Eukaryota</taxon>
        <taxon>Fungi</taxon>
        <taxon>Fungi incertae sedis</taxon>
        <taxon>Mucoromycota</taxon>
        <taxon>Mortierellomycotina</taxon>
        <taxon>Mortierellomycetes</taxon>
        <taxon>Mortierellales</taxon>
        <taxon>Mortierellaceae</taxon>
        <taxon>Linnemannia</taxon>
    </lineage>
</organism>